<evidence type="ECO:0000259" key="1">
    <source>
        <dbReference type="Pfam" id="PF13473"/>
    </source>
</evidence>
<name>A0A2M7W127_9BACT</name>
<protein>
    <recommendedName>
        <fullName evidence="1">EfeO-type cupredoxin-like domain-containing protein</fullName>
    </recommendedName>
</protein>
<sequence>MRVQIPKKMFGIVFVIVFAVLAIALFGKEATKEQVEGTKSEVAAIIKVKAGYKPQEVTLPAGKASILRFETDSTYDCSASLYINELNIEKFLPPDGFTDIEIPAQPKGKEVLAGCAMGMYSFKMKFQ</sequence>
<feature type="domain" description="EfeO-type cupredoxin-like" evidence="1">
    <location>
        <begin position="19"/>
        <end position="109"/>
    </location>
</feature>
<gene>
    <name evidence="2" type="ORF">COX64_03985</name>
</gene>
<dbReference type="InterPro" id="IPR008972">
    <property type="entry name" value="Cupredoxin"/>
</dbReference>
<dbReference type="AlphaFoldDB" id="A0A2M7W127"/>
<reference evidence="3" key="1">
    <citation type="submission" date="2017-09" db="EMBL/GenBank/DDBJ databases">
        <title>Depth-based differentiation of microbial function through sediment-hosted aquifers and enrichment of novel symbionts in the deep terrestrial subsurface.</title>
        <authorList>
            <person name="Probst A.J."/>
            <person name="Ladd B."/>
            <person name="Jarett J.K."/>
            <person name="Geller-Mcgrath D.E."/>
            <person name="Sieber C.M.K."/>
            <person name="Emerson J.B."/>
            <person name="Anantharaman K."/>
            <person name="Thomas B.C."/>
            <person name="Malmstrom R."/>
            <person name="Stieglmeier M."/>
            <person name="Klingl A."/>
            <person name="Woyke T."/>
            <person name="Ryan C.M."/>
            <person name="Banfield J.F."/>
        </authorList>
    </citation>
    <scope>NUCLEOTIDE SEQUENCE [LARGE SCALE GENOMIC DNA]</scope>
</reference>
<accession>A0A2M7W127</accession>
<dbReference type="Pfam" id="PF13473">
    <property type="entry name" value="Cupredoxin_1"/>
    <property type="match status" value="1"/>
</dbReference>
<evidence type="ECO:0000313" key="3">
    <source>
        <dbReference type="Proteomes" id="UP000228952"/>
    </source>
</evidence>
<comment type="caution">
    <text evidence="2">The sequence shown here is derived from an EMBL/GenBank/DDBJ whole genome shotgun (WGS) entry which is preliminary data.</text>
</comment>
<proteinExistence type="predicted"/>
<dbReference type="Gene3D" id="2.60.40.420">
    <property type="entry name" value="Cupredoxins - blue copper proteins"/>
    <property type="match status" value="1"/>
</dbReference>
<evidence type="ECO:0000313" key="2">
    <source>
        <dbReference type="EMBL" id="PJA12856.1"/>
    </source>
</evidence>
<dbReference type="Proteomes" id="UP000228952">
    <property type="component" value="Unassembled WGS sequence"/>
</dbReference>
<organism evidence="2 3">
    <name type="scientific">Candidatus Dojkabacteria bacterium CG_4_10_14_0_2_um_filter_Dojkabacteria_WS6_41_15</name>
    <dbReference type="NCBI Taxonomy" id="2014249"/>
    <lineage>
        <taxon>Bacteria</taxon>
        <taxon>Candidatus Dojkabacteria</taxon>
    </lineage>
</organism>
<dbReference type="InterPro" id="IPR028096">
    <property type="entry name" value="EfeO_Cupredoxin"/>
</dbReference>
<dbReference type="EMBL" id="PFQB01000101">
    <property type="protein sequence ID" value="PJA12856.1"/>
    <property type="molecule type" value="Genomic_DNA"/>
</dbReference>